<dbReference type="AlphaFoldDB" id="A0A195B7Q1"/>
<dbReference type="EMBL" id="KQ976565">
    <property type="protein sequence ID" value="KYM80541.1"/>
    <property type="molecule type" value="Genomic_DNA"/>
</dbReference>
<accession>A0A195B7Q1</accession>
<sequence>MIYTEFVTKIRTNFNFPLYYISVRDCCCHNRRAAIIEDFRAERSAMEIIRFFGYPRSTIYDVAAKYTALEQSNEIQYASEEESVFGRPYVFSTGRCTGSYESFDSKLVLRQRRYVLVQGILASQQPRFKSLGLCS</sequence>
<name>A0A195B7Q1_9HYME</name>
<evidence type="ECO:0000313" key="1">
    <source>
        <dbReference type="EMBL" id="KYM80541.1"/>
    </source>
</evidence>
<gene>
    <name evidence="1" type="ORF">ALC53_09092</name>
</gene>
<dbReference type="Proteomes" id="UP000078540">
    <property type="component" value="Unassembled WGS sequence"/>
</dbReference>
<organism evidence="1 2">
    <name type="scientific">Atta colombica</name>
    <dbReference type="NCBI Taxonomy" id="520822"/>
    <lineage>
        <taxon>Eukaryota</taxon>
        <taxon>Metazoa</taxon>
        <taxon>Ecdysozoa</taxon>
        <taxon>Arthropoda</taxon>
        <taxon>Hexapoda</taxon>
        <taxon>Insecta</taxon>
        <taxon>Pterygota</taxon>
        <taxon>Neoptera</taxon>
        <taxon>Endopterygota</taxon>
        <taxon>Hymenoptera</taxon>
        <taxon>Apocrita</taxon>
        <taxon>Aculeata</taxon>
        <taxon>Formicoidea</taxon>
        <taxon>Formicidae</taxon>
        <taxon>Myrmicinae</taxon>
        <taxon>Atta</taxon>
    </lineage>
</organism>
<reference evidence="1 2" key="1">
    <citation type="submission" date="2015-09" db="EMBL/GenBank/DDBJ databases">
        <title>Atta colombica WGS genome.</title>
        <authorList>
            <person name="Nygaard S."/>
            <person name="Hu H."/>
            <person name="Boomsma J."/>
            <person name="Zhang G."/>
        </authorList>
    </citation>
    <scope>NUCLEOTIDE SEQUENCE [LARGE SCALE GENOMIC DNA]</scope>
    <source>
        <strain evidence="1">Treedump-2</strain>
        <tissue evidence="1">Whole body</tissue>
    </source>
</reference>
<proteinExistence type="predicted"/>
<keyword evidence="2" id="KW-1185">Reference proteome</keyword>
<evidence type="ECO:0000313" key="2">
    <source>
        <dbReference type="Proteomes" id="UP000078540"/>
    </source>
</evidence>
<protein>
    <submittedName>
        <fullName evidence="1">Uncharacterized protein</fullName>
    </submittedName>
</protein>